<comment type="cofactor">
    <cofactor evidence="20">
        <name>heme b</name>
        <dbReference type="ChEBI" id="CHEBI:60344"/>
    </cofactor>
    <text evidence="20">Binds 2 heme groups non-covalently.</text>
</comment>
<evidence type="ECO:0000313" key="23">
    <source>
        <dbReference type="EMBL" id="ANJ70484.1"/>
    </source>
</evidence>
<gene>
    <name evidence="23" type="primary">cob</name>
</gene>
<keyword evidence="11 20" id="KW-0249">Electron transport</keyword>
<dbReference type="InterPro" id="IPR036150">
    <property type="entry name" value="Cyt_b/b6_C_sf"/>
</dbReference>
<keyword evidence="12 20" id="KW-1133">Transmembrane helix</keyword>
<evidence type="ECO:0000256" key="5">
    <source>
        <dbReference type="ARBA" id="ARBA00022448"/>
    </source>
</evidence>
<protein>
    <recommendedName>
        <fullName evidence="4 20">Cytochrome b</fullName>
    </recommendedName>
</protein>
<dbReference type="InterPro" id="IPR027387">
    <property type="entry name" value="Cytb/b6-like_sf"/>
</dbReference>
<dbReference type="InterPro" id="IPR048259">
    <property type="entry name" value="Cytochrome_b_N_euk/bac"/>
</dbReference>
<comment type="subunit">
    <text evidence="3">The main subunits of complex b-c1 are: cytochrome b, cytochrome c1 and the Rieske protein.</text>
</comment>
<feature type="transmembrane region" description="Helical" evidence="20">
    <location>
        <begin position="111"/>
        <end position="134"/>
    </location>
</feature>
<evidence type="ECO:0000256" key="11">
    <source>
        <dbReference type="ARBA" id="ARBA00022982"/>
    </source>
</evidence>
<keyword evidence="14" id="KW-0830">Ubiquinone</keyword>
<keyword evidence="15 20" id="KW-0496">Mitochondrion</keyword>
<dbReference type="AlphaFoldDB" id="A0A191ZRI9"/>
<evidence type="ECO:0000256" key="18">
    <source>
        <dbReference type="PIRSR" id="PIRSR038885-1"/>
    </source>
</evidence>
<dbReference type="FunFam" id="1.20.810.10:FF:000002">
    <property type="entry name" value="Cytochrome b"/>
    <property type="match status" value="1"/>
</dbReference>
<keyword evidence="7 20" id="KW-0679">Respiratory chain</keyword>
<evidence type="ECO:0000259" key="21">
    <source>
        <dbReference type="PROSITE" id="PS51002"/>
    </source>
</evidence>
<evidence type="ECO:0000256" key="10">
    <source>
        <dbReference type="ARBA" id="ARBA00022792"/>
    </source>
</evidence>
<feature type="transmembrane region" description="Helical" evidence="20">
    <location>
        <begin position="230"/>
        <end position="250"/>
    </location>
</feature>
<feature type="transmembrane region" description="Helical" evidence="20">
    <location>
        <begin position="78"/>
        <end position="99"/>
    </location>
</feature>
<feature type="binding site" description="axial binding residue" evidence="19">
    <location>
        <position position="183"/>
    </location>
    <ligand>
        <name>heme b</name>
        <dbReference type="ChEBI" id="CHEBI:60344"/>
        <label>b562</label>
    </ligand>
    <ligandPart>
        <name>Fe</name>
        <dbReference type="ChEBI" id="CHEBI:18248"/>
    </ligandPart>
</feature>
<feature type="transmembrane region" description="Helical" evidence="20">
    <location>
        <begin position="321"/>
        <end position="341"/>
    </location>
</feature>
<dbReference type="CDD" id="cd00284">
    <property type="entry name" value="Cytochrome_b_N"/>
    <property type="match status" value="1"/>
</dbReference>
<keyword evidence="9 19" id="KW-0479">Metal-binding</keyword>
<evidence type="ECO:0000256" key="12">
    <source>
        <dbReference type="ARBA" id="ARBA00022989"/>
    </source>
</evidence>
<keyword evidence="13 19" id="KW-0408">Iron</keyword>
<keyword evidence="16 20" id="KW-0472">Membrane</keyword>
<comment type="cofactor">
    <cofactor evidence="19">
        <name>heme</name>
        <dbReference type="ChEBI" id="CHEBI:30413"/>
    </cofactor>
    <text evidence="19">Binds 2 heme groups non-covalently.</text>
</comment>
<proteinExistence type="inferred from homology"/>
<evidence type="ECO:0000256" key="7">
    <source>
        <dbReference type="ARBA" id="ARBA00022660"/>
    </source>
</evidence>
<dbReference type="GO" id="GO:0005743">
    <property type="term" value="C:mitochondrial inner membrane"/>
    <property type="evidence" value="ECO:0007669"/>
    <property type="project" value="UniProtKB-SubCell"/>
</dbReference>
<evidence type="ECO:0000256" key="8">
    <source>
        <dbReference type="ARBA" id="ARBA00022692"/>
    </source>
</evidence>
<feature type="transmembrane region" description="Helical" evidence="20">
    <location>
        <begin position="289"/>
        <end position="309"/>
    </location>
</feature>
<dbReference type="InterPro" id="IPR005797">
    <property type="entry name" value="Cyt_b/b6_N"/>
</dbReference>
<dbReference type="GO" id="GO:0006122">
    <property type="term" value="P:mitochondrial electron transport, ubiquinol to cytochrome c"/>
    <property type="evidence" value="ECO:0007669"/>
    <property type="project" value="TreeGrafter"/>
</dbReference>
<feature type="transmembrane region" description="Helical" evidence="20">
    <location>
        <begin position="31"/>
        <end position="57"/>
    </location>
</feature>
<accession>A0A191ZRI9</accession>
<keyword evidence="8 20" id="KW-0812">Transmembrane</keyword>
<dbReference type="GO" id="GO:0045275">
    <property type="term" value="C:respiratory chain complex III"/>
    <property type="evidence" value="ECO:0007669"/>
    <property type="project" value="InterPro"/>
</dbReference>
<dbReference type="Pfam" id="PF00032">
    <property type="entry name" value="Cytochrom_B_C"/>
    <property type="match status" value="1"/>
</dbReference>
<dbReference type="Gene3D" id="1.20.810.10">
    <property type="entry name" value="Cytochrome Bc1 Complex, Chain C"/>
    <property type="match status" value="1"/>
</dbReference>
<dbReference type="GO" id="GO:0016491">
    <property type="term" value="F:oxidoreductase activity"/>
    <property type="evidence" value="ECO:0007669"/>
    <property type="project" value="UniProtKB-UniRule"/>
</dbReference>
<feature type="binding site" description="axial binding residue" evidence="19">
    <location>
        <position position="84"/>
    </location>
    <ligand>
        <name>heme b</name>
        <dbReference type="ChEBI" id="CHEBI:60344"/>
        <label>b562</label>
    </ligand>
    <ligandPart>
        <name>Fe</name>
        <dbReference type="ChEBI" id="CHEBI:18248"/>
    </ligandPart>
</feature>
<feature type="binding site" description="axial binding residue" evidence="19">
    <location>
        <position position="197"/>
    </location>
    <ligand>
        <name>heme b</name>
        <dbReference type="ChEBI" id="CHEBI:60344"/>
        <label>b566</label>
    </ligand>
    <ligandPart>
        <name>Fe</name>
        <dbReference type="ChEBI" id="CHEBI:18248"/>
    </ligandPart>
</feature>
<feature type="transmembrane region" description="Helical" evidence="20">
    <location>
        <begin position="347"/>
        <end position="365"/>
    </location>
</feature>
<dbReference type="PANTHER" id="PTHR19271">
    <property type="entry name" value="CYTOCHROME B"/>
    <property type="match status" value="1"/>
</dbReference>
<dbReference type="PIRSF" id="PIRSF038885">
    <property type="entry name" value="COB"/>
    <property type="match status" value="1"/>
</dbReference>
<feature type="domain" description="Cytochrome b/b6 N-terminal region profile" evidence="21">
    <location>
        <begin position="1"/>
        <end position="210"/>
    </location>
</feature>
<geneLocation type="mitochondrion" evidence="23"/>
<evidence type="ECO:0000256" key="2">
    <source>
        <dbReference type="ARBA" id="ARBA00004448"/>
    </source>
</evidence>
<evidence type="ECO:0000256" key="17">
    <source>
        <dbReference type="ARBA" id="ARBA00061233"/>
    </source>
</evidence>
<evidence type="ECO:0000256" key="16">
    <source>
        <dbReference type="ARBA" id="ARBA00023136"/>
    </source>
</evidence>
<keyword evidence="6 19" id="KW-0349">Heme</keyword>
<comment type="subcellular location">
    <subcellularLocation>
        <location evidence="2">Mitochondrion inner membrane</location>
        <topology evidence="2">Multi-pass membrane protein</topology>
    </subcellularLocation>
</comment>
<keyword evidence="10" id="KW-0999">Mitochondrion inner membrane</keyword>
<dbReference type="EMBL" id="KT876898">
    <property type="protein sequence ID" value="ANJ70484.1"/>
    <property type="molecule type" value="Genomic_DNA"/>
</dbReference>
<feature type="binding site" evidence="18">
    <location>
        <position position="202"/>
    </location>
    <ligand>
        <name>a ubiquinone</name>
        <dbReference type="ChEBI" id="CHEBI:16389"/>
    </ligand>
</feature>
<dbReference type="PROSITE" id="PS51002">
    <property type="entry name" value="CYTB_NTER"/>
    <property type="match status" value="1"/>
</dbReference>
<feature type="transmembrane region" description="Helical" evidence="20">
    <location>
        <begin position="178"/>
        <end position="201"/>
    </location>
</feature>
<evidence type="ECO:0000256" key="9">
    <source>
        <dbReference type="ARBA" id="ARBA00022723"/>
    </source>
</evidence>
<evidence type="ECO:0000256" key="19">
    <source>
        <dbReference type="PIRSR" id="PIRSR038885-2"/>
    </source>
</evidence>
<sequence length="378" mass="43774">MNKPFRTNHPLTKIINSALIDLPSPSNISLWWNYGSLLGLCLTIQIITGIFLAMHYCPNIELAFFSVNHICRDVNYGWLMRTLHANGASFFFICIYMHIGRGMYYGSFKLIQTWLTGVIILFMVMATAFLGYVLPWGQMSFWGATVITNLLSAIPYLGTMLVQWMWGGFAVDNATLTRFFTLHFMLPFIILAMVMIHLLFLHQTGSNNPLGINSNMDKIPFHPYFTFKDLMGFMIMTMFLVTITLIYPYMMGDPDNFIPANPLVTPIHIQPEWYFLFAYAILRSIPNKLGGVLALILSILILMILPFSNKSNFQTIKFYPINKFLFWTFLTISILLTWIGMRPVEEPYIFTGQILTILYFLYFMINPMIQKMWDKLIM</sequence>
<dbReference type="SUPFAM" id="SSF81342">
    <property type="entry name" value="Transmembrane di-heme cytochromes"/>
    <property type="match status" value="1"/>
</dbReference>
<evidence type="ECO:0000256" key="3">
    <source>
        <dbReference type="ARBA" id="ARBA00011649"/>
    </source>
</evidence>
<dbReference type="SUPFAM" id="SSF81648">
    <property type="entry name" value="a domain/subunit of cytochrome bc1 complex (Ubiquinol-cytochrome c reductase)"/>
    <property type="match status" value="1"/>
</dbReference>
<comment type="similarity">
    <text evidence="17 20">Belongs to the cytochrome b family.</text>
</comment>
<dbReference type="GO" id="GO:0008121">
    <property type="term" value="F:quinol-cytochrome-c reductase activity"/>
    <property type="evidence" value="ECO:0007669"/>
    <property type="project" value="InterPro"/>
</dbReference>
<dbReference type="InterPro" id="IPR005798">
    <property type="entry name" value="Cyt_b/b6_C"/>
</dbReference>
<feature type="binding site" description="axial binding residue" evidence="19">
    <location>
        <position position="98"/>
    </location>
    <ligand>
        <name>heme b</name>
        <dbReference type="ChEBI" id="CHEBI:60344"/>
        <label>b566</label>
    </ligand>
    <ligandPart>
        <name>Fe</name>
        <dbReference type="ChEBI" id="CHEBI:18248"/>
    </ligandPart>
</feature>
<comment type="function">
    <text evidence="1 20">Component of the ubiquinol-cytochrome c reductase complex (complex III or cytochrome b-c1 complex) that is part of the mitochondrial respiratory chain. The b-c1 complex mediates electron transfer from ubiquinol to cytochrome c. Contributes to the generation of a proton gradient across the mitochondrial membrane that is then used for ATP synthesis.</text>
</comment>
<dbReference type="InterPro" id="IPR048260">
    <property type="entry name" value="Cytochrome_b_C_euk/bac"/>
</dbReference>
<dbReference type="PROSITE" id="PS51003">
    <property type="entry name" value="CYTB_CTER"/>
    <property type="match status" value="1"/>
</dbReference>
<evidence type="ECO:0000256" key="6">
    <source>
        <dbReference type="ARBA" id="ARBA00022617"/>
    </source>
</evidence>
<dbReference type="GO" id="GO:0046872">
    <property type="term" value="F:metal ion binding"/>
    <property type="evidence" value="ECO:0007669"/>
    <property type="project" value="UniProtKB-UniRule"/>
</dbReference>
<name>A0A191ZRI9_9COLE</name>
<feature type="transmembrane region" description="Helical" evidence="20">
    <location>
        <begin position="141"/>
        <end position="166"/>
    </location>
</feature>
<organism evidence="23">
    <name type="scientific">Hygrobia hermanni</name>
    <dbReference type="NCBI Taxonomy" id="107881"/>
    <lineage>
        <taxon>Eukaryota</taxon>
        <taxon>Metazoa</taxon>
        <taxon>Ecdysozoa</taxon>
        <taxon>Arthropoda</taxon>
        <taxon>Hexapoda</taxon>
        <taxon>Insecta</taxon>
        <taxon>Pterygota</taxon>
        <taxon>Neoptera</taxon>
        <taxon>Endopterygota</taxon>
        <taxon>Coleoptera</taxon>
        <taxon>Adephaga</taxon>
        <taxon>Dytiscoidea</taxon>
        <taxon>Hygrobiidae</taxon>
        <taxon>Hygrobia</taxon>
    </lineage>
</organism>
<reference evidence="23" key="1">
    <citation type="journal article" date="2016" name="Mol. Ecol. Resour.">
        <title>Lessons from genome skimming of arthropod-preserving ethanol.</title>
        <authorList>
            <person name="Linard B."/>
            <person name="Arribas P."/>
            <person name="Andujar C."/>
            <person name="Crampton-Platt A."/>
            <person name="Vogler A.P."/>
        </authorList>
    </citation>
    <scope>NUCLEOTIDE SEQUENCE</scope>
</reference>
<evidence type="ECO:0000256" key="4">
    <source>
        <dbReference type="ARBA" id="ARBA00013531"/>
    </source>
</evidence>
<feature type="domain" description="Cytochrome b/b6 C-terminal region profile" evidence="22">
    <location>
        <begin position="211"/>
        <end position="378"/>
    </location>
</feature>
<dbReference type="InterPro" id="IPR016174">
    <property type="entry name" value="Di-haem_cyt_TM"/>
</dbReference>
<dbReference type="CDD" id="cd00290">
    <property type="entry name" value="cytochrome_b_C"/>
    <property type="match status" value="1"/>
</dbReference>
<evidence type="ECO:0000256" key="15">
    <source>
        <dbReference type="ARBA" id="ARBA00023128"/>
    </source>
</evidence>
<evidence type="ECO:0000256" key="13">
    <source>
        <dbReference type="ARBA" id="ARBA00023004"/>
    </source>
</evidence>
<evidence type="ECO:0000259" key="22">
    <source>
        <dbReference type="PROSITE" id="PS51003"/>
    </source>
</evidence>
<evidence type="ECO:0000256" key="20">
    <source>
        <dbReference type="RuleBase" id="RU362117"/>
    </source>
</evidence>
<dbReference type="PANTHER" id="PTHR19271:SF16">
    <property type="entry name" value="CYTOCHROME B"/>
    <property type="match status" value="1"/>
</dbReference>
<evidence type="ECO:0000256" key="14">
    <source>
        <dbReference type="ARBA" id="ARBA00023075"/>
    </source>
</evidence>
<dbReference type="InterPro" id="IPR030689">
    <property type="entry name" value="Cytochrome_b"/>
</dbReference>
<keyword evidence="5 20" id="KW-0813">Transport</keyword>
<evidence type="ECO:0000256" key="1">
    <source>
        <dbReference type="ARBA" id="ARBA00002566"/>
    </source>
</evidence>
<dbReference type="Pfam" id="PF00033">
    <property type="entry name" value="Cytochrome_B"/>
    <property type="match status" value="1"/>
</dbReference>